<sequence>MKLFYLILGCTPANRHTEQHDVFFCIGRTLSEIVPEIKKFWPEANGKIHIDAWREVNTVNGFSIAVEERTPVAGKDVNLYFINLGGYRQGDFEEYHYKLLHVCASISGAVAAAKNTAFYKTFSTSDKGGASHIDDKYGVDIDEVLNVQDILPQHQKQQYRLVITPSAHAVADELHIGYLKLSSIE</sequence>
<proteinExistence type="predicted"/>
<keyword evidence="3" id="KW-1185">Reference proteome</keyword>
<dbReference type="EMBL" id="JAOTPL010000001">
    <property type="protein sequence ID" value="MCU7692975.1"/>
    <property type="molecule type" value="Genomic_DNA"/>
</dbReference>
<dbReference type="RefSeq" id="WP_263036463.1">
    <property type="nucleotide sequence ID" value="NZ_JAOTPL010000001.1"/>
</dbReference>
<evidence type="ECO:0000259" key="1">
    <source>
        <dbReference type="Pfam" id="PF07566"/>
    </source>
</evidence>
<dbReference type="InterPro" id="IPR011440">
    <property type="entry name" value="DUF1543"/>
</dbReference>
<name>A0AAE3IL93_9BACT</name>
<organism evidence="2 3">
    <name type="scientific">Haoranjiania flava</name>
    <dbReference type="NCBI Taxonomy" id="1856322"/>
    <lineage>
        <taxon>Bacteria</taxon>
        <taxon>Pseudomonadati</taxon>
        <taxon>Bacteroidota</taxon>
        <taxon>Chitinophagia</taxon>
        <taxon>Chitinophagales</taxon>
        <taxon>Chitinophagaceae</taxon>
        <taxon>Haoranjiania</taxon>
    </lineage>
</organism>
<gene>
    <name evidence="2" type="ORF">OD355_00410</name>
</gene>
<protein>
    <submittedName>
        <fullName evidence="2">DUF1543 domain-containing protein</fullName>
    </submittedName>
</protein>
<accession>A0AAE3IL93</accession>
<reference evidence="2" key="1">
    <citation type="submission" date="2022-10" db="EMBL/GenBank/DDBJ databases">
        <authorList>
            <person name="Kim H.S."/>
            <person name="Kim J.-S."/>
            <person name="Suh M.K."/>
            <person name="Eom M.K."/>
            <person name="Lee J.-S."/>
        </authorList>
    </citation>
    <scope>NUCLEOTIDE SEQUENCE</scope>
    <source>
        <strain evidence="2">LIP-5</strain>
    </source>
</reference>
<dbReference type="Gene3D" id="3.10.20.10">
    <property type="match status" value="2"/>
</dbReference>
<dbReference type="AlphaFoldDB" id="A0AAE3IL93"/>
<feature type="domain" description="DUF1543" evidence="1">
    <location>
        <begin position="15"/>
        <end position="65"/>
    </location>
</feature>
<dbReference type="Pfam" id="PF07566">
    <property type="entry name" value="DUF1543"/>
    <property type="match status" value="1"/>
</dbReference>
<evidence type="ECO:0000313" key="3">
    <source>
        <dbReference type="Proteomes" id="UP001209317"/>
    </source>
</evidence>
<evidence type="ECO:0000313" key="2">
    <source>
        <dbReference type="EMBL" id="MCU7692975.1"/>
    </source>
</evidence>
<comment type="caution">
    <text evidence="2">The sequence shown here is derived from an EMBL/GenBank/DDBJ whole genome shotgun (WGS) entry which is preliminary data.</text>
</comment>
<dbReference type="Proteomes" id="UP001209317">
    <property type="component" value="Unassembled WGS sequence"/>
</dbReference>